<dbReference type="EMBL" id="JAFNEN010000157">
    <property type="protein sequence ID" value="KAG8191584.1"/>
    <property type="molecule type" value="Genomic_DNA"/>
</dbReference>
<gene>
    <name evidence="1" type="ORF">JTE90_021186</name>
</gene>
<dbReference type="Proteomes" id="UP000827092">
    <property type="component" value="Unassembled WGS sequence"/>
</dbReference>
<reference evidence="1 2" key="1">
    <citation type="journal article" date="2022" name="Nat. Ecol. Evol.">
        <title>A masculinizing supergene underlies an exaggerated male reproductive morph in a spider.</title>
        <authorList>
            <person name="Hendrickx F."/>
            <person name="De Corte Z."/>
            <person name="Sonet G."/>
            <person name="Van Belleghem S.M."/>
            <person name="Kostlbacher S."/>
            <person name="Vangestel C."/>
        </authorList>
    </citation>
    <scope>NUCLEOTIDE SEQUENCE [LARGE SCALE GENOMIC DNA]</scope>
    <source>
        <strain evidence="1">W744_W776</strain>
    </source>
</reference>
<name>A0AAV6V4W2_9ARAC</name>
<comment type="caution">
    <text evidence="1">The sequence shown here is derived from an EMBL/GenBank/DDBJ whole genome shotgun (WGS) entry which is preliminary data.</text>
</comment>
<evidence type="ECO:0000313" key="2">
    <source>
        <dbReference type="Proteomes" id="UP000827092"/>
    </source>
</evidence>
<evidence type="ECO:0000313" key="1">
    <source>
        <dbReference type="EMBL" id="KAG8191584.1"/>
    </source>
</evidence>
<sequence length="212" mass="23318">MLGLKRCRTPVASVPRGRRSGTRFARCSTCHPPAASSLPKEPPLITIQLQKRICVRVCGGVGVARVISAVLMVGAPGDRVDQVVKRWNVAIIPRIGSVGSKGGIISIEHQMKDAVSIRNCTGRETAFLISTTNCVVFSTPVACHKGTPQTLSICWPFFAEQSLTREQSRADHCQSFCLPIHWNRKRSAPHTKTRAIEPSERLDWRHTATESL</sequence>
<keyword evidence="2" id="KW-1185">Reference proteome</keyword>
<protein>
    <submittedName>
        <fullName evidence="1">Uncharacterized protein</fullName>
    </submittedName>
</protein>
<dbReference type="AlphaFoldDB" id="A0AAV6V4W2"/>
<proteinExistence type="predicted"/>
<organism evidence="1 2">
    <name type="scientific">Oedothorax gibbosus</name>
    <dbReference type="NCBI Taxonomy" id="931172"/>
    <lineage>
        <taxon>Eukaryota</taxon>
        <taxon>Metazoa</taxon>
        <taxon>Ecdysozoa</taxon>
        <taxon>Arthropoda</taxon>
        <taxon>Chelicerata</taxon>
        <taxon>Arachnida</taxon>
        <taxon>Araneae</taxon>
        <taxon>Araneomorphae</taxon>
        <taxon>Entelegynae</taxon>
        <taxon>Araneoidea</taxon>
        <taxon>Linyphiidae</taxon>
        <taxon>Erigoninae</taxon>
        <taxon>Oedothorax</taxon>
    </lineage>
</organism>
<accession>A0AAV6V4W2</accession>